<protein>
    <submittedName>
        <fullName evidence="2">Uncharacterized protein</fullName>
    </submittedName>
</protein>
<keyword evidence="3" id="KW-1185">Reference proteome</keyword>
<reference evidence="2 3" key="1">
    <citation type="submission" date="2019-05" db="EMBL/GenBank/DDBJ databases">
        <title>Mikania micrantha, genome provides insights into the molecular mechanism of rapid growth.</title>
        <authorList>
            <person name="Liu B."/>
        </authorList>
    </citation>
    <scope>NUCLEOTIDE SEQUENCE [LARGE SCALE GENOMIC DNA]</scope>
    <source>
        <strain evidence="2">NLD-2019</strain>
        <tissue evidence="2">Leaf</tissue>
    </source>
</reference>
<dbReference type="Proteomes" id="UP000326396">
    <property type="component" value="Linkage Group LG7"/>
</dbReference>
<dbReference type="EMBL" id="SZYD01000017">
    <property type="protein sequence ID" value="KAD3067570.1"/>
    <property type="molecule type" value="Genomic_DNA"/>
</dbReference>
<gene>
    <name evidence="2" type="ORF">E3N88_35450</name>
</gene>
<sequence length="114" mass="12282">MNMNDKVIHKQAQINIFPLKNLQITLVESLDLGKFQPMLVKWSTHMDLFDTPAIQGEADAKGQSSGGPDLVRRPSELCRSQTEGAAGGGSGGVEGDGGSFERKRVVVRAKIGME</sequence>
<evidence type="ECO:0000313" key="3">
    <source>
        <dbReference type="Proteomes" id="UP000326396"/>
    </source>
</evidence>
<organism evidence="2 3">
    <name type="scientific">Mikania micrantha</name>
    <name type="common">bitter vine</name>
    <dbReference type="NCBI Taxonomy" id="192012"/>
    <lineage>
        <taxon>Eukaryota</taxon>
        <taxon>Viridiplantae</taxon>
        <taxon>Streptophyta</taxon>
        <taxon>Embryophyta</taxon>
        <taxon>Tracheophyta</taxon>
        <taxon>Spermatophyta</taxon>
        <taxon>Magnoliopsida</taxon>
        <taxon>eudicotyledons</taxon>
        <taxon>Gunneridae</taxon>
        <taxon>Pentapetalae</taxon>
        <taxon>asterids</taxon>
        <taxon>campanulids</taxon>
        <taxon>Asterales</taxon>
        <taxon>Asteraceae</taxon>
        <taxon>Asteroideae</taxon>
        <taxon>Heliantheae alliance</taxon>
        <taxon>Eupatorieae</taxon>
        <taxon>Mikania</taxon>
    </lineage>
</organism>
<feature type="region of interest" description="Disordered" evidence="1">
    <location>
        <begin position="54"/>
        <end position="99"/>
    </location>
</feature>
<dbReference type="AlphaFoldDB" id="A0A5N6M0Y5"/>
<accession>A0A5N6M0Y5</accession>
<comment type="caution">
    <text evidence="2">The sequence shown here is derived from an EMBL/GenBank/DDBJ whole genome shotgun (WGS) entry which is preliminary data.</text>
</comment>
<name>A0A5N6M0Y5_9ASTR</name>
<feature type="compositionally biased region" description="Gly residues" evidence="1">
    <location>
        <begin position="85"/>
        <end position="98"/>
    </location>
</feature>
<evidence type="ECO:0000256" key="1">
    <source>
        <dbReference type="SAM" id="MobiDB-lite"/>
    </source>
</evidence>
<evidence type="ECO:0000313" key="2">
    <source>
        <dbReference type="EMBL" id="KAD3067570.1"/>
    </source>
</evidence>
<proteinExistence type="predicted"/>